<dbReference type="SUPFAM" id="SSF51905">
    <property type="entry name" value="FAD/NAD(P)-binding domain"/>
    <property type="match status" value="1"/>
</dbReference>
<dbReference type="PANTHER" id="PTHR10742:SF416">
    <property type="entry name" value="SPERMINE OXIDASE"/>
    <property type="match status" value="1"/>
</dbReference>
<dbReference type="OrthoDB" id="2219495at2759"/>
<evidence type="ECO:0000313" key="2">
    <source>
        <dbReference type="EMBL" id="CAH1405945.1"/>
    </source>
</evidence>
<dbReference type="InterPro" id="IPR002937">
    <property type="entry name" value="Amino_oxidase"/>
</dbReference>
<dbReference type="PRINTS" id="PR00411">
    <property type="entry name" value="PNDRDTASEI"/>
</dbReference>
<dbReference type="PANTHER" id="PTHR10742">
    <property type="entry name" value="FLAVIN MONOAMINE OXIDASE"/>
    <property type="match status" value="1"/>
</dbReference>
<keyword evidence="3" id="KW-1185">Reference proteome</keyword>
<dbReference type="Gene3D" id="3.90.660.10">
    <property type="match status" value="1"/>
</dbReference>
<dbReference type="Proteomes" id="UP001152798">
    <property type="component" value="Chromosome 6"/>
</dbReference>
<sequence length="548" mass="60594">MIVRKISKLRPYHLDRISLLPKLPCIVYITKRWATPATKADPCCPNVTKRVSDPCDKKPSKSLLDPCQLNPSFAQPKVIIIGAGLAGLSAANRLAQCGFHNFQIIEATDRPGGRIHSCWLGDEVGELGATWINSATIANPVYSLGAQEGLLKEPLMWRRKPPVSKIPFLTSEGRTIDSFIAIPAMKLFKKIRQQALSLFSMDIAKDQGSLHDFFSKRLNEQMKHIPNDWRGDASRVIWGMINGIKSRWGIRIRNMSSEMYGSSIILPGGALRIPIGMVGLLGPLLKHIPPCQIRYCSPVQGIVWSSSSPRVTVDLCNEKITGDYVIVTTSLGVLKNMSNGWFTPELPPWKKRAINTLGYGKMIRIIMEYKRPFWMLGEGTMRFCWSEKELDTRDCWVKGIDKIEDIGSQNKLVTTIGGKEAEWVEECCEEDTAEEITRIIRQFTGNPSIPYPTGLVKSKWICSPYFRGCNGFLARGSTINDICSLGTPLPGPESPGVPIVLFAGEATAPGHIGSLLGAHISGIREADRIIGLTKKFRGPPPAEDGANK</sequence>
<name>A0A9P0HND9_NEZVI</name>
<gene>
    <name evidence="2" type="ORF">NEZAVI_LOCUS14000</name>
</gene>
<dbReference type="EMBL" id="OV725082">
    <property type="protein sequence ID" value="CAH1405945.1"/>
    <property type="molecule type" value="Genomic_DNA"/>
</dbReference>
<organism evidence="2 3">
    <name type="scientific">Nezara viridula</name>
    <name type="common">Southern green stink bug</name>
    <name type="synonym">Cimex viridulus</name>
    <dbReference type="NCBI Taxonomy" id="85310"/>
    <lineage>
        <taxon>Eukaryota</taxon>
        <taxon>Metazoa</taxon>
        <taxon>Ecdysozoa</taxon>
        <taxon>Arthropoda</taxon>
        <taxon>Hexapoda</taxon>
        <taxon>Insecta</taxon>
        <taxon>Pterygota</taxon>
        <taxon>Neoptera</taxon>
        <taxon>Paraneoptera</taxon>
        <taxon>Hemiptera</taxon>
        <taxon>Heteroptera</taxon>
        <taxon>Panheteroptera</taxon>
        <taxon>Pentatomomorpha</taxon>
        <taxon>Pentatomoidea</taxon>
        <taxon>Pentatomidae</taxon>
        <taxon>Pentatominae</taxon>
        <taxon>Nezara</taxon>
    </lineage>
</organism>
<feature type="domain" description="Amine oxidase" evidence="1">
    <location>
        <begin position="85"/>
        <end position="530"/>
    </location>
</feature>
<evidence type="ECO:0000313" key="3">
    <source>
        <dbReference type="Proteomes" id="UP001152798"/>
    </source>
</evidence>
<dbReference type="GO" id="GO:0046592">
    <property type="term" value="F:polyamine oxidase activity"/>
    <property type="evidence" value="ECO:0007669"/>
    <property type="project" value="TreeGrafter"/>
</dbReference>
<proteinExistence type="predicted"/>
<dbReference type="SUPFAM" id="SSF54373">
    <property type="entry name" value="FAD-linked reductases, C-terminal domain"/>
    <property type="match status" value="1"/>
</dbReference>
<dbReference type="Pfam" id="PF01593">
    <property type="entry name" value="Amino_oxidase"/>
    <property type="match status" value="1"/>
</dbReference>
<accession>A0A9P0HND9</accession>
<dbReference type="Gene3D" id="3.50.50.60">
    <property type="entry name" value="FAD/NAD(P)-binding domain"/>
    <property type="match status" value="1"/>
</dbReference>
<dbReference type="InterPro" id="IPR050281">
    <property type="entry name" value="Flavin_monoamine_oxidase"/>
</dbReference>
<dbReference type="InterPro" id="IPR036188">
    <property type="entry name" value="FAD/NAD-bd_sf"/>
</dbReference>
<evidence type="ECO:0000259" key="1">
    <source>
        <dbReference type="Pfam" id="PF01593"/>
    </source>
</evidence>
<dbReference type="AlphaFoldDB" id="A0A9P0HND9"/>
<reference evidence="2" key="1">
    <citation type="submission" date="2022-01" db="EMBL/GenBank/DDBJ databases">
        <authorList>
            <person name="King R."/>
        </authorList>
    </citation>
    <scope>NUCLEOTIDE SEQUENCE</scope>
</reference>
<protein>
    <recommendedName>
        <fullName evidence="1">Amine oxidase domain-containing protein</fullName>
    </recommendedName>
</protein>